<keyword evidence="3" id="KW-1185">Reference proteome</keyword>
<feature type="region of interest" description="Disordered" evidence="1">
    <location>
        <begin position="15"/>
        <end position="119"/>
    </location>
</feature>
<gene>
    <name evidence="2" type="ORF">P280DRAFT_519839</name>
</gene>
<protein>
    <submittedName>
        <fullName evidence="2">Uncharacterized protein</fullName>
    </submittedName>
</protein>
<dbReference type="Proteomes" id="UP000799753">
    <property type="component" value="Unassembled WGS sequence"/>
</dbReference>
<sequence>MGMLDMNVSFLNFRTQKLEGESGESYELQDFKKAGEGNEETRTRENGEMRTRENGQTKTQENGETKTRENGETKTRENGETRTKGVDKALLNDGGKDIESGKSDESGPSNVPMGKGQHQ</sequence>
<evidence type="ECO:0000313" key="3">
    <source>
        <dbReference type="Proteomes" id="UP000799753"/>
    </source>
</evidence>
<name>A0A6A6RTX2_9PLEO</name>
<organism evidence="2 3">
    <name type="scientific">Massarina eburnea CBS 473.64</name>
    <dbReference type="NCBI Taxonomy" id="1395130"/>
    <lineage>
        <taxon>Eukaryota</taxon>
        <taxon>Fungi</taxon>
        <taxon>Dikarya</taxon>
        <taxon>Ascomycota</taxon>
        <taxon>Pezizomycotina</taxon>
        <taxon>Dothideomycetes</taxon>
        <taxon>Pleosporomycetidae</taxon>
        <taxon>Pleosporales</taxon>
        <taxon>Massarineae</taxon>
        <taxon>Massarinaceae</taxon>
        <taxon>Massarina</taxon>
    </lineage>
</organism>
<accession>A0A6A6RTX2</accession>
<evidence type="ECO:0000256" key="1">
    <source>
        <dbReference type="SAM" id="MobiDB-lite"/>
    </source>
</evidence>
<dbReference type="AlphaFoldDB" id="A0A6A6RTX2"/>
<evidence type="ECO:0000313" key="2">
    <source>
        <dbReference type="EMBL" id="KAF2638996.1"/>
    </source>
</evidence>
<dbReference type="EMBL" id="MU006788">
    <property type="protein sequence ID" value="KAF2638996.1"/>
    <property type="molecule type" value="Genomic_DNA"/>
</dbReference>
<reference evidence="2" key="1">
    <citation type="journal article" date="2020" name="Stud. Mycol.">
        <title>101 Dothideomycetes genomes: a test case for predicting lifestyles and emergence of pathogens.</title>
        <authorList>
            <person name="Haridas S."/>
            <person name="Albert R."/>
            <person name="Binder M."/>
            <person name="Bloem J."/>
            <person name="Labutti K."/>
            <person name="Salamov A."/>
            <person name="Andreopoulos B."/>
            <person name="Baker S."/>
            <person name="Barry K."/>
            <person name="Bills G."/>
            <person name="Bluhm B."/>
            <person name="Cannon C."/>
            <person name="Castanera R."/>
            <person name="Culley D."/>
            <person name="Daum C."/>
            <person name="Ezra D."/>
            <person name="Gonzalez J."/>
            <person name="Henrissat B."/>
            <person name="Kuo A."/>
            <person name="Liang C."/>
            <person name="Lipzen A."/>
            <person name="Lutzoni F."/>
            <person name="Magnuson J."/>
            <person name="Mondo S."/>
            <person name="Nolan M."/>
            <person name="Ohm R."/>
            <person name="Pangilinan J."/>
            <person name="Park H.-J."/>
            <person name="Ramirez L."/>
            <person name="Alfaro M."/>
            <person name="Sun H."/>
            <person name="Tritt A."/>
            <person name="Yoshinaga Y."/>
            <person name="Zwiers L.-H."/>
            <person name="Turgeon B."/>
            <person name="Goodwin S."/>
            <person name="Spatafora J."/>
            <person name="Crous P."/>
            <person name="Grigoriev I."/>
        </authorList>
    </citation>
    <scope>NUCLEOTIDE SEQUENCE</scope>
    <source>
        <strain evidence="2">CBS 473.64</strain>
    </source>
</reference>
<proteinExistence type="predicted"/>
<feature type="compositionally biased region" description="Basic and acidic residues" evidence="1">
    <location>
        <begin position="94"/>
        <end position="105"/>
    </location>
</feature>
<feature type="compositionally biased region" description="Basic and acidic residues" evidence="1">
    <location>
        <begin position="29"/>
        <end position="87"/>
    </location>
</feature>